<evidence type="ECO:0000313" key="9">
    <source>
        <dbReference type="EMBL" id="AKQ33322.1"/>
    </source>
</evidence>
<keyword evidence="3 7" id="KW-0312">Gluconeogenesis</keyword>
<comment type="subunit">
    <text evidence="7 8">Homodimer.</text>
</comment>
<gene>
    <name evidence="7 9" type="primary">tpiA</name>
    <name evidence="9" type="ORF">CleRT_03580</name>
</gene>
<dbReference type="EMBL" id="CP011126">
    <property type="protein sequence ID" value="AKQ33322.1"/>
    <property type="molecule type" value="Genomic_DNA"/>
</dbReference>
<dbReference type="InterPro" id="IPR000652">
    <property type="entry name" value="Triosephosphate_isomerase"/>
</dbReference>
<feature type="binding site" evidence="7">
    <location>
        <position position="175"/>
    </location>
    <ligand>
        <name>substrate</name>
    </ligand>
</feature>
<dbReference type="NCBIfam" id="TIGR00419">
    <property type="entry name" value="tim"/>
    <property type="match status" value="1"/>
</dbReference>
<dbReference type="CDD" id="cd00311">
    <property type="entry name" value="TIM"/>
    <property type="match status" value="1"/>
</dbReference>
<dbReference type="PANTHER" id="PTHR21139">
    <property type="entry name" value="TRIOSEPHOSPHATE ISOMERASE"/>
    <property type="match status" value="1"/>
</dbReference>
<comment type="catalytic activity">
    <reaction evidence="7 8">
        <text>D-glyceraldehyde 3-phosphate = dihydroxyacetone phosphate</text>
        <dbReference type="Rhea" id="RHEA:18585"/>
        <dbReference type="ChEBI" id="CHEBI:57642"/>
        <dbReference type="ChEBI" id="CHEBI:59776"/>
        <dbReference type="EC" id="5.3.1.1"/>
    </reaction>
</comment>
<dbReference type="Proteomes" id="UP000063965">
    <property type="component" value="Chromosome"/>
</dbReference>
<keyword evidence="6 7" id="KW-0413">Isomerase</keyword>
<dbReference type="HAMAP" id="MF_00147_B">
    <property type="entry name" value="TIM_B"/>
    <property type="match status" value="1"/>
</dbReference>
<feature type="binding site" evidence="7">
    <location>
        <position position="214"/>
    </location>
    <ligand>
        <name>substrate</name>
    </ligand>
</feature>
<comment type="pathway">
    <text evidence="1">Carbohydrate metabolism; erythritol degradation.</text>
</comment>
<name>A0ABN4HNW9_9COXI</name>
<protein>
    <recommendedName>
        <fullName evidence="7 8">Triosephosphate isomerase</fullName>
        <shortName evidence="7">TIM</shortName>
        <shortName evidence="7">TPI</shortName>
        <ecNumber evidence="7 8">5.3.1.1</ecNumber>
    </recommendedName>
    <alternativeName>
        <fullName evidence="7">Triose-phosphate isomerase</fullName>
    </alternativeName>
</protein>
<dbReference type="Pfam" id="PF00121">
    <property type="entry name" value="TIM"/>
    <property type="match status" value="1"/>
</dbReference>
<feature type="active site" description="Proton acceptor" evidence="7">
    <location>
        <position position="169"/>
    </location>
</feature>
<dbReference type="InterPro" id="IPR020861">
    <property type="entry name" value="Triosephosphate_isomerase_AS"/>
</dbReference>
<comment type="subcellular location">
    <subcellularLocation>
        <location evidence="7 8">Cytoplasm</location>
    </subcellularLocation>
</comment>
<evidence type="ECO:0000256" key="2">
    <source>
        <dbReference type="ARBA" id="ARBA00007422"/>
    </source>
</evidence>
<comment type="pathway">
    <text evidence="7 8">Carbohydrate degradation; glycolysis; D-glyceraldehyde 3-phosphate from glycerone phosphate: step 1/1.</text>
</comment>
<dbReference type="InterPro" id="IPR013785">
    <property type="entry name" value="Aldolase_TIM"/>
</dbReference>
<dbReference type="SUPFAM" id="SSF51351">
    <property type="entry name" value="Triosephosphate isomerase (TIM)"/>
    <property type="match status" value="1"/>
</dbReference>
<evidence type="ECO:0000256" key="4">
    <source>
        <dbReference type="ARBA" id="ARBA00022490"/>
    </source>
</evidence>
<dbReference type="InterPro" id="IPR022896">
    <property type="entry name" value="TrioseP_Isoase_bac/euk"/>
</dbReference>
<keyword evidence="4 7" id="KW-0963">Cytoplasm</keyword>
<dbReference type="PANTHER" id="PTHR21139:SF42">
    <property type="entry name" value="TRIOSEPHOSPHATE ISOMERASE"/>
    <property type="match status" value="1"/>
</dbReference>
<proteinExistence type="inferred from homology"/>
<keyword evidence="5 7" id="KW-0324">Glycolysis</keyword>
<dbReference type="RefSeq" id="WP_048874978.1">
    <property type="nucleotide sequence ID" value="NZ_CP011126.1"/>
</dbReference>
<evidence type="ECO:0000256" key="6">
    <source>
        <dbReference type="ARBA" id="ARBA00023235"/>
    </source>
</evidence>
<evidence type="ECO:0000313" key="10">
    <source>
        <dbReference type="Proteomes" id="UP000063965"/>
    </source>
</evidence>
<dbReference type="EC" id="5.3.1.1" evidence="7 8"/>
<feature type="active site" description="Electrophile" evidence="7">
    <location>
        <position position="96"/>
    </location>
</feature>
<sequence length="255" mass="28238">MGRRPLVAGNWKMHGTLQSIAGLLEGLKHGCERIETAELLVIPPYIFIPQCKEALLRTQISWGAQDVSEYEVGPYTGEISATMLRDFLCHYVIIGHSERRKLHGETNESVARKVKRALENGIRPIICVGETEAQREAGKTLEIVQEQLAVVLRMHDNRASLSDIVIAYEPVWAIGTGKNASPVQSEEVHAAIREQLRHYDATIAENTRILYGGSVKPENARALFTMANIDGALVGGASLKAEHFLKIGEQCNQLY</sequence>
<evidence type="ECO:0000256" key="8">
    <source>
        <dbReference type="RuleBase" id="RU363013"/>
    </source>
</evidence>
<feature type="binding site" evidence="7">
    <location>
        <begin position="235"/>
        <end position="236"/>
    </location>
    <ligand>
        <name>substrate</name>
    </ligand>
</feature>
<dbReference type="PROSITE" id="PS51440">
    <property type="entry name" value="TIM_2"/>
    <property type="match status" value="1"/>
</dbReference>
<evidence type="ECO:0000256" key="7">
    <source>
        <dbReference type="HAMAP-Rule" id="MF_00147"/>
    </source>
</evidence>
<keyword evidence="10" id="KW-1185">Reference proteome</keyword>
<comment type="similarity">
    <text evidence="2 7 8">Belongs to the triosephosphate isomerase family.</text>
</comment>
<dbReference type="Gene3D" id="3.20.20.70">
    <property type="entry name" value="Aldolase class I"/>
    <property type="match status" value="1"/>
</dbReference>
<comment type="pathway">
    <text evidence="7 8">Carbohydrate biosynthesis; gluconeogenesis.</text>
</comment>
<evidence type="ECO:0000256" key="3">
    <source>
        <dbReference type="ARBA" id="ARBA00022432"/>
    </source>
</evidence>
<dbReference type="PROSITE" id="PS00171">
    <property type="entry name" value="TIM_1"/>
    <property type="match status" value="1"/>
</dbReference>
<comment type="function">
    <text evidence="7">Involved in the gluconeogenesis. Catalyzes stereospecifically the conversion of dihydroxyacetone phosphate (DHAP) to D-glyceraldehyde-3-phosphate (G3P).</text>
</comment>
<evidence type="ECO:0000256" key="5">
    <source>
        <dbReference type="ARBA" id="ARBA00023152"/>
    </source>
</evidence>
<organism evidence="9 10">
    <name type="scientific">Candidatus Coxiella mudrowiae</name>
    <dbReference type="NCBI Taxonomy" id="2054173"/>
    <lineage>
        <taxon>Bacteria</taxon>
        <taxon>Pseudomonadati</taxon>
        <taxon>Pseudomonadota</taxon>
        <taxon>Gammaproteobacteria</taxon>
        <taxon>Legionellales</taxon>
        <taxon>Coxiellaceae</taxon>
        <taxon>Coxiella</taxon>
    </lineage>
</organism>
<accession>A0ABN4HNW9</accession>
<feature type="binding site" evidence="7">
    <location>
        <begin position="10"/>
        <end position="12"/>
    </location>
    <ligand>
        <name>substrate</name>
    </ligand>
</feature>
<reference evidence="9 10" key="1">
    <citation type="journal article" date="2015" name="Genome Biol. Evol.">
        <title>Distinctive Genome Reduction Rates Revealed by Genomic Analyses of Two Coxiella-Like Endosymbionts in Ticks.</title>
        <authorList>
            <person name="Gottlieb Y."/>
            <person name="Lalzar I."/>
            <person name="Klasson L."/>
        </authorList>
    </citation>
    <scope>NUCLEOTIDE SEQUENCE [LARGE SCALE GENOMIC DNA]</scope>
    <source>
        <strain evidence="9 10">CRt</strain>
    </source>
</reference>
<dbReference type="GO" id="GO:0016853">
    <property type="term" value="F:isomerase activity"/>
    <property type="evidence" value="ECO:0007669"/>
    <property type="project" value="UniProtKB-KW"/>
</dbReference>
<evidence type="ECO:0000256" key="1">
    <source>
        <dbReference type="ARBA" id="ARBA00004939"/>
    </source>
</evidence>
<dbReference type="InterPro" id="IPR035990">
    <property type="entry name" value="TIM_sf"/>
</dbReference>